<dbReference type="ExpressionAtlas" id="A0A368UH04">
    <property type="expression patterns" value="baseline and differential"/>
</dbReference>
<dbReference type="Pfam" id="PF00069">
    <property type="entry name" value="Pkinase"/>
    <property type="match status" value="1"/>
</dbReference>
<accession>A0A368UH04</accession>
<dbReference type="EnsemblPlants" id="RCW19004">
    <property type="protein sequence ID" value="RCW19004"/>
    <property type="gene ID" value="GLYMA_15G100100"/>
</dbReference>
<evidence type="ECO:0000313" key="4">
    <source>
        <dbReference type="EMBL" id="RCW19004.1"/>
    </source>
</evidence>
<dbReference type="InterPro" id="IPR046958">
    <property type="entry name" value="RBK1/2/STUNTED"/>
</dbReference>
<dbReference type="Gene3D" id="1.10.510.10">
    <property type="entry name" value="Transferase(Phosphotransferase) domain 1"/>
    <property type="match status" value="1"/>
</dbReference>
<dbReference type="FunFam" id="3.30.200.20:FF:000445">
    <property type="entry name" value="Receptor-like cytosolic serine/threonine-protein kinase RBK2"/>
    <property type="match status" value="1"/>
</dbReference>
<evidence type="ECO:0000259" key="3">
    <source>
        <dbReference type="PROSITE" id="PS50011"/>
    </source>
</evidence>
<feature type="binding site" evidence="1">
    <location>
        <position position="155"/>
    </location>
    <ligand>
        <name>ATP</name>
        <dbReference type="ChEBI" id="CHEBI:30616"/>
    </ligand>
</feature>
<reference evidence="4 5" key="1">
    <citation type="journal article" date="2010" name="Nature">
        <title>Genome sequence of the palaeopolyploid soybean.</title>
        <authorList>
            <person name="Schmutz J."/>
            <person name="Cannon S.B."/>
            <person name="Schlueter J."/>
            <person name="Ma J."/>
            <person name="Mitros T."/>
            <person name="Nelson W."/>
            <person name="Hyten D.L."/>
            <person name="Song Q."/>
            <person name="Thelen J.J."/>
            <person name="Cheng J."/>
            <person name="Xu D."/>
            <person name="Hellsten U."/>
            <person name="May G.D."/>
            <person name="Yu Y."/>
            <person name="Sakurai T."/>
            <person name="Umezawa T."/>
            <person name="Bhattacharyya M.K."/>
            <person name="Sandhu D."/>
            <person name="Valliyodan B."/>
            <person name="Lindquist E."/>
            <person name="Peto M."/>
            <person name="Grant D."/>
            <person name="Shu S."/>
            <person name="Goodstein D."/>
            <person name="Barry K."/>
            <person name="Futrell-Griggs M."/>
            <person name="Abernathy B."/>
            <person name="Du J."/>
            <person name="Tian Z."/>
            <person name="Zhu L."/>
            <person name="Gill N."/>
            <person name="Joshi T."/>
            <person name="Libault M."/>
            <person name="Sethuraman A."/>
            <person name="Zhang X.-C."/>
            <person name="Shinozaki K."/>
            <person name="Nguyen H.T."/>
            <person name="Wing R.A."/>
            <person name="Cregan P."/>
            <person name="Specht J."/>
            <person name="Grimwood J."/>
            <person name="Rokhsar D."/>
            <person name="Stacey G."/>
            <person name="Shoemaker R.C."/>
            <person name="Jackson S.A."/>
        </authorList>
    </citation>
    <scope>NUCLEOTIDE SEQUENCE</scope>
    <source>
        <strain evidence="5">cv. Williams 82</strain>
        <tissue evidence="4">Callus</tissue>
    </source>
</reference>
<reference evidence="4" key="2">
    <citation type="submission" date="2018-07" db="EMBL/GenBank/DDBJ databases">
        <title>WGS assembly of Glycine max.</title>
        <authorList>
            <person name="Schmutz J."/>
            <person name="Cannon S."/>
            <person name="Schlueter J."/>
            <person name="Ma J."/>
            <person name="Mitros T."/>
            <person name="Nelson W."/>
            <person name="Hyten D."/>
            <person name="Song Q."/>
            <person name="Thelen J."/>
            <person name="Cheng J."/>
            <person name="Xu D."/>
            <person name="Hellsten U."/>
            <person name="May G."/>
            <person name="Yu Y."/>
            <person name="Sakurai T."/>
            <person name="Umezawa T."/>
            <person name="Bhattacharyya M."/>
            <person name="Sandhu D."/>
            <person name="Valliyodan B."/>
            <person name="Lindquist E."/>
            <person name="Peto M."/>
            <person name="Grant D."/>
            <person name="Shu S."/>
            <person name="Goodstein D."/>
            <person name="Barry K."/>
            <person name="Futrell-Griggs M."/>
            <person name="Abernathy B."/>
            <person name="Du J."/>
            <person name="Tian Z."/>
            <person name="Zhu L."/>
            <person name="Gill N."/>
            <person name="Joshi T."/>
            <person name="Libault M."/>
            <person name="Sethuraman A."/>
            <person name="Zhang X."/>
            <person name="Shinozaki K."/>
            <person name="Nguyen H."/>
            <person name="Wing R."/>
            <person name="Cregan P."/>
            <person name="Specht J."/>
            <person name="Grimwood J."/>
            <person name="Rokhsar D."/>
            <person name="Stacey G."/>
            <person name="Shoemaker R."/>
            <person name="Jackson S."/>
        </authorList>
    </citation>
    <scope>NUCLEOTIDE SEQUENCE</scope>
    <source>
        <tissue evidence="4">Callus</tissue>
    </source>
</reference>
<dbReference type="Gene3D" id="3.30.200.20">
    <property type="entry name" value="Phosphorylase Kinase, domain 1"/>
    <property type="match status" value="1"/>
</dbReference>
<dbReference type="SMR" id="A0A368UH04"/>
<dbReference type="Pfam" id="PF07714">
    <property type="entry name" value="PK_Tyr_Ser-Thr"/>
    <property type="match status" value="1"/>
</dbReference>
<organism evidence="4">
    <name type="scientific">Glycine max</name>
    <name type="common">Soybean</name>
    <name type="synonym">Glycine hispida</name>
    <dbReference type="NCBI Taxonomy" id="3847"/>
    <lineage>
        <taxon>Eukaryota</taxon>
        <taxon>Viridiplantae</taxon>
        <taxon>Streptophyta</taxon>
        <taxon>Embryophyta</taxon>
        <taxon>Tracheophyta</taxon>
        <taxon>Spermatophyta</taxon>
        <taxon>Magnoliopsida</taxon>
        <taxon>eudicotyledons</taxon>
        <taxon>Gunneridae</taxon>
        <taxon>Pentapetalae</taxon>
        <taxon>rosids</taxon>
        <taxon>fabids</taxon>
        <taxon>Fabales</taxon>
        <taxon>Fabaceae</taxon>
        <taxon>Papilionoideae</taxon>
        <taxon>50 kb inversion clade</taxon>
        <taxon>NPAAA clade</taxon>
        <taxon>indigoferoid/millettioid clade</taxon>
        <taxon>Phaseoleae</taxon>
        <taxon>Glycine</taxon>
        <taxon>Glycine subgen. Soja</taxon>
    </lineage>
</organism>
<dbReference type="EMBL" id="CM000848">
    <property type="protein sequence ID" value="RCW19004.1"/>
    <property type="molecule type" value="Genomic_DNA"/>
</dbReference>
<dbReference type="OMA" id="RINAMCE"/>
<dbReference type="InParanoid" id="A0A368UH04"/>
<evidence type="ECO:0000313" key="6">
    <source>
        <dbReference type="Proteomes" id="UP000008827"/>
    </source>
</evidence>
<dbReference type="PROSITE" id="PS50011">
    <property type="entry name" value="PROTEIN_KINASE_DOM"/>
    <property type="match status" value="1"/>
</dbReference>
<feature type="compositionally biased region" description="Polar residues" evidence="2">
    <location>
        <begin position="20"/>
        <end position="50"/>
    </location>
</feature>
<dbReference type="PANTHER" id="PTHR47987:SF13">
    <property type="entry name" value="RECEPTOR-LIKE CYTOSOLIC SERINE_THREONINE-PROTEIN KINASE RBK2"/>
    <property type="match status" value="1"/>
</dbReference>
<reference evidence="5" key="3">
    <citation type="submission" date="2019-01" db="UniProtKB">
        <authorList>
            <consortium name="EnsemblPlants"/>
        </authorList>
    </citation>
    <scope>IDENTIFICATION</scope>
    <source>
        <strain evidence="5">Williams 82</strain>
    </source>
</reference>
<dbReference type="PROSITE" id="PS00107">
    <property type="entry name" value="PROTEIN_KINASE_ATP"/>
    <property type="match status" value="1"/>
</dbReference>
<feature type="domain" description="Protein kinase" evidence="3">
    <location>
        <begin position="57"/>
        <end position="375"/>
    </location>
</feature>
<dbReference type="InterPro" id="IPR000719">
    <property type="entry name" value="Prot_kinase_dom"/>
</dbReference>
<dbReference type="Gramene" id="RCW19004">
    <property type="protein sequence ID" value="RCW19004"/>
    <property type="gene ID" value="GLYMA_15G100100"/>
</dbReference>
<dbReference type="Proteomes" id="UP000008827">
    <property type="component" value="Chromosome 15"/>
</dbReference>
<evidence type="ECO:0000256" key="2">
    <source>
        <dbReference type="SAM" id="MobiDB-lite"/>
    </source>
</evidence>
<name>A0A368UH04_SOYBN</name>
<protein>
    <recommendedName>
        <fullName evidence="3">Protein kinase domain-containing protein</fullName>
    </recommendedName>
</protein>
<evidence type="ECO:0000313" key="5">
    <source>
        <dbReference type="EnsemblPlants" id="RCW19004"/>
    </source>
</evidence>
<dbReference type="SUPFAM" id="SSF56112">
    <property type="entry name" value="Protein kinase-like (PK-like)"/>
    <property type="match status" value="1"/>
</dbReference>
<gene>
    <name evidence="4" type="ORF">GLYMA_15G100100</name>
</gene>
<dbReference type="InterPro" id="IPR011009">
    <property type="entry name" value="Kinase-like_dom_sf"/>
</dbReference>
<dbReference type="GO" id="GO:0004672">
    <property type="term" value="F:protein kinase activity"/>
    <property type="evidence" value="ECO:0007669"/>
    <property type="project" value="InterPro"/>
</dbReference>
<dbReference type="PANTHER" id="PTHR47987">
    <property type="entry name" value="OS08G0249100 PROTEIN"/>
    <property type="match status" value="1"/>
</dbReference>
<feature type="region of interest" description="Disordered" evidence="2">
    <location>
        <begin position="13"/>
        <end position="50"/>
    </location>
</feature>
<keyword evidence="6" id="KW-1185">Reference proteome</keyword>
<proteinExistence type="predicted"/>
<dbReference type="InterPro" id="IPR001245">
    <property type="entry name" value="Ser-Thr/Tyr_kinase_cat_dom"/>
</dbReference>
<dbReference type="GO" id="GO:0005524">
    <property type="term" value="F:ATP binding"/>
    <property type="evidence" value="ECO:0007669"/>
    <property type="project" value="UniProtKB-UniRule"/>
</dbReference>
<dbReference type="InterPro" id="IPR017441">
    <property type="entry name" value="Protein_kinase_ATP_BS"/>
</dbReference>
<keyword evidence="1" id="KW-0067">ATP-binding</keyword>
<keyword evidence="1" id="KW-0547">Nucleotide-binding</keyword>
<dbReference type="GO" id="GO:0016301">
    <property type="term" value="F:kinase activity"/>
    <property type="evidence" value="ECO:0000318"/>
    <property type="project" value="GO_Central"/>
</dbReference>
<dbReference type="AlphaFoldDB" id="A0A368UH04"/>
<evidence type="ECO:0000256" key="1">
    <source>
        <dbReference type="PROSITE-ProRule" id="PRU10141"/>
    </source>
</evidence>
<sequence length="399" mass="44903">MLKMNTILDLEALEIEEGSPRSQGSETPSSRASTSDSESQGSFAGTPNNNNQWRGFFKLLKKGSQMPFQTFHPLKNVPKLTRRKSKRIREDLIPSLNAASLDTEFGCFKSSWKNFTLAEIQAATDDFSHENLIGEGGYAEVYLGKLEDGNFVAIKRLTRGCQEEMTADFLSELGIIVHVDHPNIARLIGYGVEGGMFLVLQLSPHVCLMLILYQISDFGLAKWLPDQWTHHTVSKVEGTFGYLPPEFFMHGIVDEKTDVYAYGVLLLELITGRQALDSSQKSLVMWAKPLLTANNIKELVDPVLADAYDEEQMKLVTLTASLCVDQSSIQRPVLDILRGEEESLRIMKERSKSKLQRTYSEELLDAEEYNSTKFLSERDRHMETILGCSSSVTEDEDKI</sequence>